<dbReference type="RefSeq" id="WP_128193081.1">
    <property type="nucleotide sequence ID" value="NZ_SACJ01000001.1"/>
</dbReference>
<comment type="caution">
    <text evidence="2">The sequence shown here is derived from an EMBL/GenBank/DDBJ whole genome shotgun (WGS) entry which is preliminary data.</text>
</comment>
<keyword evidence="3" id="KW-1185">Reference proteome</keyword>
<evidence type="ECO:0000259" key="1">
    <source>
        <dbReference type="Pfam" id="PF10022"/>
    </source>
</evidence>
<sequence length="414" mass="47099">MNNYLQKAVLLCFLFFGVINILCSQSKRLHKDSPEKVREFFVSSLIKIGDPVLNALSKDQLKAQMPIEKSPGAWDDRTHVTHLEAFGRLLSGMAPWLELGPDATSEGKLRAKYIDLAQKSIHNATNPDAADFMNFAKDKQPLVDAAFFAQALLRAPKQLWEPLDDTTKENVIKALKSSRVIEPYNSNWLLFASMIETAILKFDKDEDKKRLNHALEEHKKWYLGDGMYGDGPDFHWDYYNSFVIHPMQLDILKTLEEKNGGYKEDFKTVLNRAKRYAAIQERLISPDGTYPPIGRSLAYRFGAFQLLSQIALWKELPKEVAPAQVRSALYTMIHNQLNVKGTFDKNGWLQIGIYGHQPNIGEGYISTGSLYLCTEAFLVLGLPATDSFWSDEYQSWTQKKIWSGQEIAIDHASK</sequence>
<gene>
    <name evidence="2" type="ORF">EOD40_01250</name>
</gene>
<name>A0A3S2XI38_9FLAO</name>
<dbReference type="InterPro" id="IPR016624">
    <property type="entry name" value="UCP014753"/>
</dbReference>
<reference evidence="2 3" key="1">
    <citation type="submission" date="2019-01" db="EMBL/GenBank/DDBJ databases">
        <authorList>
            <person name="Chen W.-M."/>
        </authorList>
    </citation>
    <scope>NUCLEOTIDE SEQUENCE [LARGE SCALE GENOMIC DNA]</scope>
    <source>
        <strain evidence="2 3">BBQ-12</strain>
    </source>
</reference>
<accession>A0A3S2XI38</accession>
<dbReference type="OrthoDB" id="9813465at2"/>
<organism evidence="2 3">
    <name type="scientific">Flavobacterium sufflavum</name>
    <dbReference type="NCBI Taxonomy" id="1921138"/>
    <lineage>
        <taxon>Bacteria</taxon>
        <taxon>Pseudomonadati</taxon>
        <taxon>Bacteroidota</taxon>
        <taxon>Flavobacteriia</taxon>
        <taxon>Flavobacteriales</taxon>
        <taxon>Flavobacteriaceae</taxon>
        <taxon>Flavobacterium</taxon>
    </lineage>
</organism>
<dbReference type="Proteomes" id="UP000285211">
    <property type="component" value="Unassembled WGS sequence"/>
</dbReference>
<protein>
    <submittedName>
        <fullName evidence="2">DUF2264 domain-containing protein</fullName>
    </submittedName>
</protein>
<dbReference type="PIRSF" id="PIRSF014753">
    <property type="entry name" value="UCP014753"/>
    <property type="match status" value="1"/>
</dbReference>
<evidence type="ECO:0000313" key="3">
    <source>
        <dbReference type="Proteomes" id="UP000285211"/>
    </source>
</evidence>
<evidence type="ECO:0000313" key="2">
    <source>
        <dbReference type="EMBL" id="RVT79764.1"/>
    </source>
</evidence>
<dbReference type="PANTHER" id="PTHR35339:SF3">
    <property type="entry name" value="DUF2264 DOMAIN-CONTAINING PROTEIN"/>
    <property type="match status" value="1"/>
</dbReference>
<dbReference type="EMBL" id="SACJ01000001">
    <property type="protein sequence ID" value="RVT79764.1"/>
    <property type="molecule type" value="Genomic_DNA"/>
</dbReference>
<dbReference type="Pfam" id="PF10022">
    <property type="entry name" value="DUF2264"/>
    <property type="match status" value="1"/>
</dbReference>
<proteinExistence type="predicted"/>
<feature type="domain" description="DUF2264" evidence="1">
    <location>
        <begin position="38"/>
        <end position="396"/>
    </location>
</feature>
<dbReference type="AlphaFoldDB" id="A0A3S2XI38"/>
<dbReference type="InterPro" id="IPR049349">
    <property type="entry name" value="DUF2264_N"/>
</dbReference>
<dbReference type="PANTHER" id="PTHR35339">
    <property type="entry name" value="LINALOOL DEHYDRATASE_ISOMERASE DOMAIN-CONTAINING PROTEIN"/>
    <property type="match status" value="1"/>
</dbReference>